<dbReference type="Proteomes" id="UP001155077">
    <property type="component" value="Unassembled WGS sequence"/>
</dbReference>
<dbReference type="InterPro" id="IPR036249">
    <property type="entry name" value="Thioredoxin-like_sf"/>
</dbReference>
<accession>A0ABT0Z0M9</accession>
<dbReference type="CDD" id="cd02955">
    <property type="entry name" value="SSP411"/>
    <property type="match status" value="1"/>
</dbReference>
<reference evidence="3" key="1">
    <citation type="submission" date="2022-06" db="EMBL/GenBank/DDBJ databases">
        <title>Gramella sediminis sp. nov., isolated from deep-sea sediment of the Indian Ocean.</title>
        <authorList>
            <person name="Yang L."/>
        </authorList>
    </citation>
    <scope>NUCLEOTIDE SEQUENCE</scope>
    <source>
        <strain evidence="3">HMD3159</strain>
    </source>
</reference>
<dbReference type="EMBL" id="JAMSCK010000002">
    <property type="protein sequence ID" value="MCM8568815.1"/>
    <property type="molecule type" value="Genomic_DNA"/>
</dbReference>
<dbReference type="Pfam" id="PF03190">
    <property type="entry name" value="Thioredox_DsbH"/>
    <property type="match status" value="1"/>
</dbReference>
<keyword evidence="1" id="KW-0175">Coiled coil</keyword>
<keyword evidence="4" id="KW-1185">Reference proteome</keyword>
<organism evidence="3 4">
    <name type="scientific">Gramella jeungdoensis</name>
    <dbReference type="NCBI Taxonomy" id="708091"/>
    <lineage>
        <taxon>Bacteria</taxon>
        <taxon>Pseudomonadati</taxon>
        <taxon>Bacteroidota</taxon>
        <taxon>Flavobacteriia</taxon>
        <taxon>Flavobacteriales</taxon>
        <taxon>Flavobacteriaceae</taxon>
        <taxon>Christiangramia</taxon>
    </lineage>
</organism>
<dbReference type="PIRSF" id="PIRSF006402">
    <property type="entry name" value="UCP006402_thioredoxin"/>
    <property type="match status" value="1"/>
</dbReference>
<comment type="caution">
    <text evidence="3">The sequence shown here is derived from an EMBL/GenBank/DDBJ whole genome shotgun (WGS) entry which is preliminary data.</text>
</comment>
<proteinExistence type="predicted"/>
<dbReference type="SUPFAM" id="SSF48208">
    <property type="entry name" value="Six-hairpin glycosidases"/>
    <property type="match status" value="1"/>
</dbReference>
<dbReference type="Gene3D" id="1.50.10.10">
    <property type="match status" value="1"/>
</dbReference>
<dbReference type="PANTHER" id="PTHR42899">
    <property type="entry name" value="SPERMATOGENESIS-ASSOCIATED PROTEIN 20"/>
    <property type="match status" value="1"/>
</dbReference>
<sequence>MNKEKPKYTNELIKESSPYLLQHAHNPVNWKAWNDKSLELAREERQLLLISVGYSACHWCHVMEHESFEDEEVAAVMNSNYICIKVDREERPDVDQVYMNAVQVMTGMGGWPMNVVALPDGRPVWGGTYFRKGQWKNALEQIAHLYQTQPEKLEEYATKLETGLKQIQIIEPASHEDDFHSDFFIPLLEKWQRSFDLKNGGPKRAPKFMMPNNYEFLLRYAFQNSDDKIMDHCIHTLNKISWGGVFDPIEGGFSRYSVDEKWHVPHFEKMLYDNAQLVQLYSKAYKITKDEWFREVVEITLDFIESEMTDPSGAFYSALDADSENENGVNEEGAYYIWTKEELKSMLPEDFELFVDFYNINNHGRWESNKYVLIRTGTLEEIADRHNRSVEDLNKKRETWRKKLLAARKKRKKPGLDDKSLTSWNAMMISGYTESFKAFHQKKHLEAAKRNAEFILKNQFQENGRLLHTYKNGRSSINGYLEDYAFTIEAFLNLYEATFDTGFLENCQKLMEIVFEDFQDTESGLFFFTSNKDRKLITKTIEISDNVIPASNSVIAKNLLKLGKLIGNPDYIEKSQEMLHTLKEKIPEHPQYHSNWLDLMLNFTHPFYEIAVTGEKYREITNYFQERYLPNTVLAATNSSSDLSLLKDRFVKDKDLIYICEEGTCQLPVSSKSEAMQLISQV</sequence>
<evidence type="ECO:0000259" key="2">
    <source>
        <dbReference type="Pfam" id="PF03190"/>
    </source>
</evidence>
<dbReference type="InterPro" id="IPR004879">
    <property type="entry name" value="Ssp411-like_TRX"/>
</dbReference>
<feature type="coiled-coil region" evidence="1">
    <location>
        <begin position="383"/>
        <end position="410"/>
    </location>
</feature>
<dbReference type="SUPFAM" id="SSF52833">
    <property type="entry name" value="Thioredoxin-like"/>
    <property type="match status" value="1"/>
</dbReference>
<dbReference type="InterPro" id="IPR024705">
    <property type="entry name" value="Ssp411"/>
</dbReference>
<evidence type="ECO:0000313" key="3">
    <source>
        <dbReference type="EMBL" id="MCM8568815.1"/>
    </source>
</evidence>
<gene>
    <name evidence="3" type="ORF">NE848_05460</name>
</gene>
<evidence type="ECO:0000313" key="4">
    <source>
        <dbReference type="Proteomes" id="UP001155077"/>
    </source>
</evidence>
<name>A0ABT0Z0M9_9FLAO</name>
<dbReference type="RefSeq" id="WP_252111236.1">
    <property type="nucleotide sequence ID" value="NZ_JAMSCK010000002.1"/>
</dbReference>
<dbReference type="PANTHER" id="PTHR42899:SF1">
    <property type="entry name" value="SPERMATOGENESIS-ASSOCIATED PROTEIN 20"/>
    <property type="match status" value="1"/>
</dbReference>
<evidence type="ECO:0000256" key="1">
    <source>
        <dbReference type="SAM" id="Coils"/>
    </source>
</evidence>
<dbReference type="Gene3D" id="1.50.10.20">
    <property type="match status" value="1"/>
</dbReference>
<dbReference type="InterPro" id="IPR008928">
    <property type="entry name" value="6-hairpin_glycosidase_sf"/>
</dbReference>
<feature type="domain" description="Spermatogenesis-associated protein 20-like TRX" evidence="2">
    <location>
        <begin position="9"/>
        <end position="164"/>
    </location>
</feature>
<dbReference type="InterPro" id="IPR012341">
    <property type="entry name" value="6hp_glycosidase-like_sf"/>
</dbReference>
<protein>
    <submittedName>
        <fullName evidence="3">Thioredoxin domain-containing protein</fullName>
    </submittedName>
</protein>
<dbReference type="Gene3D" id="3.40.30.10">
    <property type="entry name" value="Glutaredoxin"/>
    <property type="match status" value="1"/>
</dbReference>